<feature type="region of interest" description="Disordered" evidence="1">
    <location>
        <begin position="56"/>
        <end position="75"/>
    </location>
</feature>
<feature type="region of interest" description="Disordered" evidence="1">
    <location>
        <begin position="83"/>
        <end position="116"/>
    </location>
</feature>
<feature type="compositionally biased region" description="Pro residues" evidence="1">
    <location>
        <begin position="63"/>
        <end position="72"/>
    </location>
</feature>
<gene>
    <name evidence="3" type="ORF">PROFUN_09579</name>
</gene>
<feature type="signal peptide" evidence="2">
    <location>
        <begin position="1"/>
        <end position="22"/>
    </location>
</feature>
<dbReference type="Proteomes" id="UP000241769">
    <property type="component" value="Unassembled WGS sequence"/>
</dbReference>
<evidence type="ECO:0000256" key="2">
    <source>
        <dbReference type="SAM" id="SignalP"/>
    </source>
</evidence>
<comment type="caution">
    <text evidence="3">The sequence shown here is derived from an EMBL/GenBank/DDBJ whole genome shotgun (WGS) entry which is preliminary data.</text>
</comment>
<name>A0A2P6NGT6_9EUKA</name>
<keyword evidence="4" id="KW-1185">Reference proteome</keyword>
<feature type="chain" id="PRO_5015124293" evidence="2">
    <location>
        <begin position="23"/>
        <end position="183"/>
    </location>
</feature>
<evidence type="ECO:0000313" key="4">
    <source>
        <dbReference type="Proteomes" id="UP000241769"/>
    </source>
</evidence>
<reference evidence="3 4" key="1">
    <citation type="journal article" date="2018" name="Genome Biol. Evol.">
        <title>Multiple Roots of Fruiting Body Formation in Amoebozoa.</title>
        <authorList>
            <person name="Hillmann F."/>
            <person name="Forbes G."/>
            <person name="Novohradska S."/>
            <person name="Ferling I."/>
            <person name="Riege K."/>
            <person name="Groth M."/>
            <person name="Westermann M."/>
            <person name="Marz M."/>
            <person name="Spaller T."/>
            <person name="Winckler T."/>
            <person name="Schaap P."/>
            <person name="Glockner G."/>
        </authorList>
    </citation>
    <scope>NUCLEOTIDE SEQUENCE [LARGE SCALE GENOMIC DNA]</scope>
    <source>
        <strain evidence="3 4">Jena</strain>
    </source>
</reference>
<keyword evidence="2" id="KW-0732">Signal</keyword>
<organism evidence="3 4">
    <name type="scientific">Planoprotostelium fungivorum</name>
    <dbReference type="NCBI Taxonomy" id="1890364"/>
    <lineage>
        <taxon>Eukaryota</taxon>
        <taxon>Amoebozoa</taxon>
        <taxon>Evosea</taxon>
        <taxon>Variosea</taxon>
        <taxon>Cavosteliida</taxon>
        <taxon>Cavosteliaceae</taxon>
        <taxon>Planoprotostelium</taxon>
    </lineage>
</organism>
<dbReference type="AlphaFoldDB" id="A0A2P6NGT6"/>
<sequence length="183" mass="20770">MRSFIYILPTVCVLLLLGVSMALENQARRIFPHQCTPRSAIETLVSPLPLRRFLDESHRSSSPAPPVSPQSAPPLVRQVPSQLLSGSTAKRRSVNEIQSTTSHTRENSSSNISEEERQQLLNVQKVLEAELETRSQAKVELEKKLYEVEHKYQERITKQNTEGPSVSCREMDYNIPFYYDAGT</sequence>
<evidence type="ECO:0000256" key="1">
    <source>
        <dbReference type="SAM" id="MobiDB-lite"/>
    </source>
</evidence>
<dbReference type="EMBL" id="MDYQ01000088">
    <property type="protein sequence ID" value="PRP83151.1"/>
    <property type="molecule type" value="Genomic_DNA"/>
</dbReference>
<evidence type="ECO:0000313" key="3">
    <source>
        <dbReference type="EMBL" id="PRP83151.1"/>
    </source>
</evidence>
<proteinExistence type="predicted"/>
<dbReference type="InParanoid" id="A0A2P6NGT6"/>
<accession>A0A2P6NGT6</accession>
<protein>
    <submittedName>
        <fullName evidence="3">Uncharacterized protein</fullName>
    </submittedName>
</protein>